<dbReference type="EMBL" id="LR796594">
    <property type="protein sequence ID" value="CAB4153424.1"/>
    <property type="molecule type" value="Genomic_DNA"/>
</dbReference>
<name>A0A6J5N2Y4_9CAUD</name>
<gene>
    <name evidence="1" type="ORF">UFOVP622_36</name>
</gene>
<evidence type="ECO:0000313" key="1">
    <source>
        <dbReference type="EMBL" id="CAB4153424.1"/>
    </source>
</evidence>
<sequence>MKTEKINYKGTEINKVNFYELEELLEEKGIYKKVFNNCLNEENDCVYISNGFLLGLTTEENTPNEWHHYFIKQLDGSFECEKLNFN</sequence>
<protein>
    <submittedName>
        <fullName evidence="1">Uncharacterized protein</fullName>
    </submittedName>
</protein>
<reference evidence="1" key="1">
    <citation type="submission" date="2020-04" db="EMBL/GenBank/DDBJ databases">
        <authorList>
            <person name="Chiriac C."/>
            <person name="Salcher M."/>
            <person name="Ghai R."/>
            <person name="Kavagutti S V."/>
        </authorList>
    </citation>
    <scope>NUCLEOTIDE SEQUENCE</scope>
</reference>
<accession>A0A6J5N2Y4</accession>
<organism evidence="1">
    <name type="scientific">uncultured Caudovirales phage</name>
    <dbReference type="NCBI Taxonomy" id="2100421"/>
    <lineage>
        <taxon>Viruses</taxon>
        <taxon>Duplodnaviria</taxon>
        <taxon>Heunggongvirae</taxon>
        <taxon>Uroviricota</taxon>
        <taxon>Caudoviricetes</taxon>
        <taxon>Peduoviridae</taxon>
        <taxon>Maltschvirus</taxon>
        <taxon>Maltschvirus maltsch</taxon>
    </lineage>
</organism>
<proteinExistence type="predicted"/>